<evidence type="ECO:0000313" key="1">
    <source>
        <dbReference type="EMBL" id="RKQ14666.1"/>
    </source>
</evidence>
<sequence length="64" mass="7583">MIINTIRLRDEKIANLKLGRNAYAESPELIRLIKRDIERQHLQVFFDHTDTGCWFIPADNRKTS</sequence>
<reference evidence="1 2" key="1">
    <citation type="journal article" date="2015" name="Antonie Van Leeuwenhoek">
        <title>Oceanobacillus bengalensis sp. nov., a bacterium isolated from seawater of the Bay of Bengal.</title>
        <authorList>
            <person name="Yongchang O."/>
            <person name="Xiang W."/>
            <person name="Wang G."/>
        </authorList>
    </citation>
    <scope>NUCLEOTIDE SEQUENCE [LARGE SCALE GENOMIC DNA]</scope>
    <source>
        <strain evidence="1 2">MCCC 1K00260</strain>
    </source>
</reference>
<dbReference type="Pfam" id="PF26326">
    <property type="entry name" value="YtzJ"/>
    <property type="match status" value="1"/>
</dbReference>
<dbReference type="Proteomes" id="UP000281813">
    <property type="component" value="Unassembled WGS sequence"/>
</dbReference>
<name>A0A494YY76_9BACI</name>
<dbReference type="InterPro" id="IPR058867">
    <property type="entry name" value="YtzJ"/>
</dbReference>
<dbReference type="OrthoDB" id="2679903at2"/>
<dbReference type="EMBL" id="RBZO01000019">
    <property type="protein sequence ID" value="RKQ14666.1"/>
    <property type="molecule type" value="Genomic_DNA"/>
</dbReference>
<keyword evidence="2" id="KW-1185">Reference proteome</keyword>
<gene>
    <name evidence="1" type="ORF">D8M05_12560</name>
</gene>
<proteinExistence type="predicted"/>
<protein>
    <submittedName>
        <fullName evidence="1">Uncharacterized protein</fullName>
    </submittedName>
</protein>
<comment type="caution">
    <text evidence="1">The sequence shown here is derived from an EMBL/GenBank/DDBJ whole genome shotgun (WGS) entry which is preliminary data.</text>
</comment>
<organism evidence="1 2">
    <name type="scientific">Oceanobacillus bengalensis</name>
    <dbReference type="NCBI Taxonomy" id="1435466"/>
    <lineage>
        <taxon>Bacteria</taxon>
        <taxon>Bacillati</taxon>
        <taxon>Bacillota</taxon>
        <taxon>Bacilli</taxon>
        <taxon>Bacillales</taxon>
        <taxon>Bacillaceae</taxon>
        <taxon>Oceanobacillus</taxon>
    </lineage>
</organism>
<dbReference type="AlphaFoldDB" id="A0A494YY76"/>
<accession>A0A494YY76</accession>
<evidence type="ECO:0000313" key="2">
    <source>
        <dbReference type="Proteomes" id="UP000281813"/>
    </source>
</evidence>
<dbReference type="RefSeq" id="WP_121132310.1">
    <property type="nucleotide sequence ID" value="NZ_JBHUFK010000060.1"/>
</dbReference>